<sequence length="136" mass="15001">MSSVVVVLFVLSPLMLIAMGFLLWMIIGGRVPAAAARWVPRAMWSVGGAAVMYAWGLWHTFALDVEEHCTIVRERDYDEQHGGLTFVPISRKCNAEYDLVPPYVNPIVFALLALAVVSVAIAVKTTRDARNRAARS</sequence>
<evidence type="ECO:0000256" key="1">
    <source>
        <dbReference type="SAM" id="Phobius"/>
    </source>
</evidence>
<keyword evidence="1" id="KW-1133">Transmembrane helix</keyword>
<keyword evidence="3" id="KW-1185">Reference proteome</keyword>
<evidence type="ECO:0000313" key="2">
    <source>
        <dbReference type="EMBL" id="SDC27472.1"/>
    </source>
</evidence>
<dbReference type="AlphaFoldDB" id="A0A1G6K8T0"/>
<name>A0A1G6K8T0_9PSEU</name>
<dbReference type="EMBL" id="FMZZ01000001">
    <property type="protein sequence ID" value="SDC27472.1"/>
    <property type="molecule type" value="Genomic_DNA"/>
</dbReference>
<organism evidence="2 3">
    <name type="scientific">Actinokineospora iranica</name>
    <dbReference type="NCBI Taxonomy" id="1271860"/>
    <lineage>
        <taxon>Bacteria</taxon>
        <taxon>Bacillati</taxon>
        <taxon>Actinomycetota</taxon>
        <taxon>Actinomycetes</taxon>
        <taxon>Pseudonocardiales</taxon>
        <taxon>Pseudonocardiaceae</taxon>
        <taxon>Actinokineospora</taxon>
    </lineage>
</organism>
<keyword evidence="1" id="KW-0472">Membrane</keyword>
<dbReference type="STRING" id="1271860.SAMN05216174_101782"/>
<protein>
    <submittedName>
        <fullName evidence="2">Uncharacterized protein</fullName>
    </submittedName>
</protein>
<evidence type="ECO:0000313" key="3">
    <source>
        <dbReference type="Proteomes" id="UP000199501"/>
    </source>
</evidence>
<gene>
    <name evidence="2" type="ORF">SAMN05216174_101782</name>
</gene>
<reference evidence="3" key="1">
    <citation type="submission" date="2016-10" db="EMBL/GenBank/DDBJ databases">
        <authorList>
            <person name="Varghese N."/>
            <person name="Submissions S."/>
        </authorList>
    </citation>
    <scope>NUCLEOTIDE SEQUENCE [LARGE SCALE GENOMIC DNA]</scope>
    <source>
        <strain evidence="3">IBRC-M 10403</strain>
    </source>
</reference>
<proteinExistence type="predicted"/>
<feature type="transmembrane region" description="Helical" evidence="1">
    <location>
        <begin position="38"/>
        <end position="58"/>
    </location>
</feature>
<accession>A0A1G6K8T0</accession>
<keyword evidence="1" id="KW-0812">Transmembrane</keyword>
<feature type="transmembrane region" description="Helical" evidence="1">
    <location>
        <begin position="6"/>
        <end position="26"/>
    </location>
</feature>
<dbReference type="Proteomes" id="UP000199501">
    <property type="component" value="Unassembled WGS sequence"/>
</dbReference>
<feature type="transmembrane region" description="Helical" evidence="1">
    <location>
        <begin position="103"/>
        <end position="123"/>
    </location>
</feature>